<dbReference type="GO" id="GO:0008757">
    <property type="term" value="F:S-adenosylmethionine-dependent methyltransferase activity"/>
    <property type="evidence" value="ECO:0007669"/>
    <property type="project" value="InterPro"/>
</dbReference>
<evidence type="ECO:0000313" key="2">
    <source>
        <dbReference type="EMBL" id="GGF14551.1"/>
    </source>
</evidence>
<dbReference type="AlphaFoldDB" id="A0A8J2YSR4"/>
<dbReference type="SUPFAM" id="SSF53335">
    <property type="entry name" value="S-adenosyl-L-methionine-dependent methyltransferases"/>
    <property type="match status" value="1"/>
</dbReference>
<proteinExistence type="predicted"/>
<keyword evidence="2" id="KW-0489">Methyltransferase</keyword>
<keyword evidence="2" id="KW-0808">Transferase</keyword>
<dbReference type="RefSeq" id="WP_189045196.1">
    <property type="nucleotide sequence ID" value="NZ_BMJQ01000004.1"/>
</dbReference>
<dbReference type="InterPro" id="IPR013216">
    <property type="entry name" value="Methyltransf_11"/>
</dbReference>
<keyword evidence="2" id="KW-0830">Ubiquinone</keyword>
<evidence type="ECO:0000313" key="3">
    <source>
        <dbReference type="Proteomes" id="UP000646365"/>
    </source>
</evidence>
<name>A0A8J2YSR4_9PROT</name>
<dbReference type="Pfam" id="PF08241">
    <property type="entry name" value="Methyltransf_11"/>
    <property type="match status" value="1"/>
</dbReference>
<keyword evidence="3" id="KW-1185">Reference proteome</keyword>
<protein>
    <submittedName>
        <fullName evidence="2">Ubiquinone/menaquinone biosynthesis methyltransferase</fullName>
    </submittedName>
</protein>
<dbReference type="InterPro" id="IPR050508">
    <property type="entry name" value="Methyltransf_Superfamily"/>
</dbReference>
<dbReference type="Gene3D" id="3.40.50.150">
    <property type="entry name" value="Vaccinia Virus protein VP39"/>
    <property type="match status" value="1"/>
</dbReference>
<reference evidence="2" key="1">
    <citation type="journal article" date="2014" name="Int. J. Syst. Evol. Microbiol.">
        <title>Complete genome sequence of Corynebacterium casei LMG S-19264T (=DSM 44701T), isolated from a smear-ripened cheese.</title>
        <authorList>
            <consortium name="US DOE Joint Genome Institute (JGI-PGF)"/>
            <person name="Walter F."/>
            <person name="Albersmeier A."/>
            <person name="Kalinowski J."/>
            <person name="Ruckert C."/>
        </authorList>
    </citation>
    <scope>NUCLEOTIDE SEQUENCE</scope>
    <source>
        <strain evidence="2">CGMCC 1.15725</strain>
    </source>
</reference>
<sequence length="237" mass="25717">MTSFSAATVDTLPIARHLDRLSALAALDGRRVIDVGCGDGALVRALARRGAAMTGIEIDARALAPALAAPLVADERYLEGRAEALPLGDASVDVVLFFNSLHHVPVDLLARALHEAARVLVPDGRLLVVEPIAAGGYFELTRLVEDETFVRAKAYEALGRATDYGLTAVAEETYRNPLVFKDYTAFEARLAAVDPARAPMIERHRAELRAAFEVAAEQTPDGYRFHQPTRANLFRKS</sequence>
<dbReference type="CDD" id="cd02440">
    <property type="entry name" value="AdoMet_MTases"/>
    <property type="match status" value="1"/>
</dbReference>
<reference evidence="2" key="2">
    <citation type="submission" date="2020-09" db="EMBL/GenBank/DDBJ databases">
        <authorList>
            <person name="Sun Q."/>
            <person name="Zhou Y."/>
        </authorList>
    </citation>
    <scope>NUCLEOTIDE SEQUENCE</scope>
    <source>
        <strain evidence="2">CGMCC 1.15725</strain>
    </source>
</reference>
<dbReference type="InterPro" id="IPR029063">
    <property type="entry name" value="SAM-dependent_MTases_sf"/>
</dbReference>
<dbReference type="EMBL" id="BMJQ01000004">
    <property type="protein sequence ID" value="GGF14551.1"/>
    <property type="molecule type" value="Genomic_DNA"/>
</dbReference>
<dbReference type="PANTHER" id="PTHR42912">
    <property type="entry name" value="METHYLTRANSFERASE"/>
    <property type="match status" value="1"/>
</dbReference>
<comment type="caution">
    <text evidence="2">The sequence shown here is derived from an EMBL/GenBank/DDBJ whole genome shotgun (WGS) entry which is preliminary data.</text>
</comment>
<feature type="domain" description="Methyltransferase type 11" evidence="1">
    <location>
        <begin position="33"/>
        <end position="128"/>
    </location>
</feature>
<gene>
    <name evidence="2" type="ORF">GCM10011611_20450</name>
</gene>
<dbReference type="GO" id="GO:0032259">
    <property type="term" value="P:methylation"/>
    <property type="evidence" value="ECO:0007669"/>
    <property type="project" value="UniProtKB-KW"/>
</dbReference>
<dbReference type="Proteomes" id="UP000646365">
    <property type="component" value="Unassembled WGS sequence"/>
</dbReference>
<organism evidence="2 3">
    <name type="scientific">Aliidongia dinghuensis</name>
    <dbReference type="NCBI Taxonomy" id="1867774"/>
    <lineage>
        <taxon>Bacteria</taxon>
        <taxon>Pseudomonadati</taxon>
        <taxon>Pseudomonadota</taxon>
        <taxon>Alphaproteobacteria</taxon>
        <taxon>Rhodospirillales</taxon>
        <taxon>Dongiaceae</taxon>
        <taxon>Aliidongia</taxon>
    </lineage>
</organism>
<accession>A0A8J2YSR4</accession>
<evidence type="ECO:0000259" key="1">
    <source>
        <dbReference type="Pfam" id="PF08241"/>
    </source>
</evidence>